<accession>A0ABP8U1G4</accession>
<name>A0ABP8U1G4_9ACTN</name>
<keyword evidence="2" id="KW-1185">Reference proteome</keyword>
<protein>
    <submittedName>
        <fullName evidence="1">Uncharacterized protein</fullName>
    </submittedName>
</protein>
<dbReference type="Proteomes" id="UP001500212">
    <property type="component" value="Unassembled WGS sequence"/>
</dbReference>
<reference evidence="2" key="1">
    <citation type="journal article" date="2019" name="Int. J. Syst. Evol. Microbiol.">
        <title>The Global Catalogue of Microorganisms (GCM) 10K type strain sequencing project: providing services to taxonomists for standard genome sequencing and annotation.</title>
        <authorList>
            <consortium name="The Broad Institute Genomics Platform"/>
            <consortium name="The Broad Institute Genome Sequencing Center for Infectious Disease"/>
            <person name="Wu L."/>
            <person name="Ma J."/>
        </authorList>
    </citation>
    <scope>NUCLEOTIDE SEQUENCE [LARGE SCALE GENOMIC DNA]</scope>
    <source>
        <strain evidence="2">JCM 17938</strain>
    </source>
</reference>
<evidence type="ECO:0000313" key="1">
    <source>
        <dbReference type="EMBL" id="GAA4619105.1"/>
    </source>
</evidence>
<organism evidence="1 2">
    <name type="scientific">Actinoallomurus liliacearum</name>
    <dbReference type="NCBI Taxonomy" id="1080073"/>
    <lineage>
        <taxon>Bacteria</taxon>
        <taxon>Bacillati</taxon>
        <taxon>Actinomycetota</taxon>
        <taxon>Actinomycetes</taxon>
        <taxon>Streptosporangiales</taxon>
        <taxon>Thermomonosporaceae</taxon>
        <taxon>Actinoallomurus</taxon>
    </lineage>
</organism>
<gene>
    <name evidence="1" type="ORF">GCM10023195_86260</name>
</gene>
<sequence>MEPGAGVDQTVMARSLADLDTLLEAQAEAVQSGRRPYEIHAKWADQW</sequence>
<comment type="caution">
    <text evidence="1">The sequence shown here is derived from an EMBL/GenBank/DDBJ whole genome shotgun (WGS) entry which is preliminary data.</text>
</comment>
<evidence type="ECO:0000313" key="2">
    <source>
        <dbReference type="Proteomes" id="UP001500212"/>
    </source>
</evidence>
<dbReference type="EMBL" id="BAABHJ010000040">
    <property type="protein sequence ID" value="GAA4619105.1"/>
    <property type="molecule type" value="Genomic_DNA"/>
</dbReference>
<proteinExistence type="predicted"/>